<reference evidence="11" key="1">
    <citation type="submission" date="2022-10" db="EMBL/GenBank/DDBJ databases">
        <title>YIM 151497 complete genome.</title>
        <authorList>
            <person name="Chen X."/>
        </authorList>
    </citation>
    <scope>NUCLEOTIDE SEQUENCE</scope>
    <source>
        <strain evidence="11">YIM 151497</strain>
    </source>
</reference>
<dbReference type="SUPFAM" id="SSF55653">
    <property type="entry name" value="Ribosomal protein L9 C-domain"/>
    <property type="match status" value="1"/>
</dbReference>
<keyword evidence="12" id="KW-1185">Reference proteome</keyword>
<keyword evidence="5 7" id="KW-0687">Ribonucleoprotein</keyword>
<dbReference type="Pfam" id="PF03948">
    <property type="entry name" value="Ribosomal_L9_C"/>
    <property type="match status" value="1"/>
</dbReference>
<dbReference type="Gene3D" id="3.10.430.100">
    <property type="entry name" value="Ribosomal protein L9, C-terminal domain"/>
    <property type="match status" value="1"/>
</dbReference>
<dbReference type="InterPro" id="IPR020070">
    <property type="entry name" value="Ribosomal_bL9_N"/>
</dbReference>
<feature type="compositionally biased region" description="Basic and acidic residues" evidence="9">
    <location>
        <begin position="148"/>
        <end position="165"/>
    </location>
</feature>
<dbReference type="EMBL" id="CP107716">
    <property type="protein sequence ID" value="UYQ71057.1"/>
    <property type="molecule type" value="Genomic_DNA"/>
</dbReference>
<dbReference type="Proteomes" id="UP001163882">
    <property type="component" value="Chromosome"/>
</dbReference>
<feature type="domain" description="Ribosomal protein L9" evidence="10">
    <location>
        <begin position="13"/>
        <end position="40"/>
    </location>
</feature>
<feature type="region of interest" description="Disordered" evidence="9">
    <location>
        <begin position="177"/>
        <end position="203"/>
    </location>
</feature>
<protein>
    <recommendedName>
        <fullName evidence="6 7">Large ribosomal subunit protein bL9</fullName>
    </recommendedName>
</protein>
<dbReference type="HAMAP" id="MF_00503">
    <property type="entry name" value="Ribosomal_bL9"/>
    <property type="match status" value="1"/>
</dbReference>
<keyword evidence="4 7" id="KW-0689">Ribosomal protein</keyword>
<evidence type="ECO:0000313" key="11">
    <source>
        <dbReference type="EMBL" id="UYQ71057.1"/>
    </source>
</evidence>
<dbReference type="InterPro" id="IPR009027">
    <property type="entry name" value="Ribosomal_bL9/RNase_H1_N"/>
</dbReference>
<evidence type="ECO:0000256" key="1">
    <source>
        <dbReference type="ARBA" id="ARBA00010605"/>
    </source>
</evidence>
<organism evidence="11 12">
    <name type="scientific">Pelagibacterium flavum</name>
    <dbReference type="NCBI Taxonomy" id="2984530"/>
    <lineage>
        <taxon>Bacteria</taxon>
        <taxon>Pseudomonadati</taxon>
        <taxon>Pseudomonadota</taxon>
        <taxon>Alphaproteobacteria</taxon>
        <taxon>Hyphomicrobiales</taxon>
        <taxon>Devosiaceae</taxon>
        <taxon>Pelagibacterium</taxon>
    </lineage>
</organism>
<dbReference type="PANTHER" id="PTHR21368">
    <property type="entry name" value="50S RIBOSOMAL PROTEIN L9"/>
    <property type="match status" value="1"/>
</dbReference>
<dbReference type="InterPro" id="IPR020069">
    <property type="entry name" value="Ribosomal_bL9_C"/>
</dbReference>
<feature type="coiled-coil region" evidence="8">
    <location>
        <begin position="37"/>
        <end position="69"/>
    </location>
</feature>
<keyword evidence="3 7" id="KW-0694">RNA-binding</keyword>
<evidence type="ECO:0000256" key="5">
    <source>
        <dbReference type="ARBA" id="ARBA00023274"/>
    </source>
</evidence>
<evidence type="ECO:0000256" key="3">
    <source>
        <dbReference type="ARBA" id="ARBA00022884"/>
    </source>
</evidence>
<accession>A0ABY6IKE3</accession>
<dbReference type="InterPro" id="IPR020594">
    <property type="entry name" value="Ribosomal_bL9_bac/chp"/>
</dbReference>
<proteinExistence type="inferred from homology"/>
<evidence type="ECO:0000259" key="10">
    <source>
        <dbReference type="PROSITE" id="PS00651"/>
    </source>
</evidence>
<sequence>MKVILLERVGRMGTIGDEVTVKDGFARNFLLPQGKALRASEANRAKFEAERQTIEARNAERRSEAEKNAASLDGKTIVMVRQAGETGQLYGSVSARDIADALLADGEKVERNQVDLEGPIKTVGLHEVALNLHAEVAVKITVNVARSSDEAERQAAGENLARKDYNDEEEEFVSLADMEDEDDDATQNEAATAAEEIERQQDA</sequence>
<keyword evidence="8" id="KW-0175">Coiled coil</keyword>
<dbReference type="InterPro" id="IPR000244">
    <property type="entry name" value="Ribosomal_bL9"/>
</dbReference>
<feature type="region of interest" description="Disordered" evidence="9">
    <location>
        <begin position="148"/>
        <end position="167"/>
    </location>
</feature>
<dbReference type="SUPFAM" id="SSF55658">
    <property type="entry name" value="L9 N-domain-like"/>
    <property type="match status" value="1"/>
</dbReference>
<evidence type="ECO:0000313" key="12">
    <source>
        <dbReference type="Proteomes" id="UP001163882"/>
    </source>
</evidence>
<evidence type="ECO:0000256" key="6">
    <source>
        <dbReference type="ARBA" id="ARBA00035292"/>
    </source>
</evidence>
<evidence type="ECO:0000256" key="8">
    <source>
        <dbReference type="SAM" id="Coils"/>
    </source>
</evidence>
<gene>
    <name evidence="7 11" type="primary">rplI</name>
    <name evidence="11" type="ORF">OF122_13430</name>
</gene>
<comment type="function">
    <text evidence="7">Binds to the 23S rRNA.</text>
</comment>
<dbReference type="InterPro" id="IPR036791">
    <property type="entry name" value="Ribosomal_bL9_C_sf"/>
</dbReference>
<evidence type="ECO:0000256" key="4">
    <source>
        <dbReference type="ARBA" id="ARBA00022980"/>
    </source>
</evidence>
<evidence type="ECO:0000256" key="7">
    <source>
        <dbReference type="HAMAP-Rule" id="MF_00503"/>
    </source>
</evidence>
<dbReference type="NCBIfam" id="TIGR00158">
    <property type="entry name" value="L9"/>
    <property type="match status" value="1"/>
</dbReference>
<dbReference type="PROSITE" id="PS00651">
    <property type="entry name" value="RIBOSOMAL_L9"/>
    <property type="match status" value="1"/>
</dbReference>
<evidence type="ECO:0000256" key="2">
    <source>
        <dbReference type="ARBA" id="ARBA00022730"/>
    </source>
</evidence>
<feature type="compositionally biased region" description="Acidic residues" evidence="9">
    <location>
        <begin position="177"/>
        <end position="186"/>
    </location>
</feature>
<dbReference type="RefSeq" id="WP_264224719.1">
    <property type="nucleotide sequence ID" value="NZ_CP107716.1"/>
</dbReference>
<name>A0ABY6IKE3_9HYPH</name>
<comment type="similarity">
    <text evidence="1 7">Belongs to the bacterial ribosomal protein bL9 family.</text>
</comment>
<dbReference type="GO" id="GO:0005840">
    <property type="term" value="C:ribosome"/>
    <property type="evidence" value="ECO:0007669"/>
    <property type="project" value="UniProtKB-KW"/>
</dbReference>
<dbReference type="Gene3D" id="3.40.5.10">
    <property type="entry name" value="Ribosomal protein L9, N-terminal domain"/>
    <property type="match status" value="1"/>
</dbReference>
<keyword evidence="2 7" id="KW-0699">rRNA-binding</keyword>
<dbReference type="Pfam" id="PF01281">
    <property type="entry name" value="Ribosomal_L9_N"/>
    <property type="match status" value="1"/>
</dbReference>
<dbReference type="InterPro" id="IPR036935">
    <property type="entry name" value="Ribosomal_bL9_N_sf"/>
</dbReference>
<evidence type="ECO:0000256" key="9">
    <source>
        <dbReference type="SAM" id="MobiDB-lite"/>
    </source>
</evidence>